<evidence type="ECO:0000256" key="1">
    <source>
        <dbReference type="ARBA" id="ARBA00022630"/>
    </source>
</evidence>
<dbReference type="InterPro" id="IPR051799">
    <property type="entry name" value="NADH_flavin_oxidoreductase"/>
</dbReference>
<dbReference type="Proteomes" id="UP001259982">
    <property type="component" value="Unassembled WGS sequence"/>
</dbReference>
<dbReference type="CDD" id="cd04733">
    <property type="entry name" value="OYE_like_2_FMN"/>
    <property type="match status" value="1"/>
</dbReference>
<dbReference type="PANTHER" id="PTHR43656:SF2">
    <property type="entry name" value="BINDING OXIDOREDUCTASE, PUTATIVE (AFU_ORTHOLOGUE AFUA_2G08260)-RELATED"/>
    <property type="match status" value="1"/>
</dbReference>
<evidence type="ECO:0000259" key="3">
    <source>
        <dbReference type="Pfam" id="PF00724"/>
    </source>
</evidence>
<accession>A0ABU3B8X2</accession>
<sequence>MSDPLQQPLELPCGVTLPNRMCKAAMTEGLADNRLRATERHERLYRLWSEGGAGVLITGNVQVDRHCLERAGNVVIDTDEKREDLARWAEAGTANGNHLWMQISHAGRQTPMYINRHPKAPSDVQLKLLGSYGKPEPLTDAEIRELIERFAVAARTAKEAGFTGVQVHGAHGYLISEFLSPLVNQRTDDWGGSLENRARFLLETVAATRAAVGPGFPIAVKLNSADFQKGGYTFEECLKVVKWLNDAGIDLLEVSGGSYEQPGMVGYQGDEDTADPDAKASTREREAYFMEYAKKVREVATMPIMVTGGFRSRQVMEAALASGDADVLGIGRPLVTDPHFVKRLFEGTVDEAEKQELKLNIGGGFLGPASRSVTLKFMNVFGQMGWFYMQLLRIGNGREADYRMGALRGLFGHLFNEYKTAFRIRGFLKEKA</sequence>
<organism evidence="4 5">
    <name type="scientific">Spectribacter acetivorans</name>
    <dbReference type="NCBI Taxonomy" id="3075603"/>
    <lineage>
        <taxon>Bacteria</taxon>
        <taxon>Pseudomonadati</taxon>
        <taxon>Pseudomonadota</taxon>
        <taxon>Gammaproteobacteria</taxon>
        <taxon>Salinisphaerales</taxon>
        <taxon>Salinisphaeraceae</taxon>
        <taxon>Spectribacter</taxon>
    </lineage>
</organism>
<evidence type="ECO:0000313" key="5">
    <source>
        <dbReference type="Proteomes" id="UP001259982"/>
    </source>
</evidence>
<protein>
    <submittedName>
        <fullName evidence="4">NADH:flavin oxidoreductase/NADH oxidase family protein</fullName>
    </submittedName>
</protein>
<evidence type="ECO:0000256" key="2">
    <source>
        <dbReference type="ARBA" id="ARBA00023002"/>
    </source>
</evidence>
<dbReference type="PANTHER" id="PTHR43656">
    <property type="entry name" value="BINDING OXIDOREDUCTASE, PUTATIVE (AFU_ORTHOLOGUE AFUA_2G08260)-RELATED"/>
    <property type="match status" value="1"/>
</dbReference>
<keyword evidence="1" id="KW-0285">Flavoprotein</keyword>
<dbReference type="EMBL" id="JAVRHY010000009">
    <property type="protein sequence ID" value="MDT0618922.1"/>
    <property type="molecule type" value="Genomic_DNA"/>
</dbReference>
<name>A0ABU3B8X2_9GAMM</name>
<keyword evidence="5" id="KW-1185">Reference proteome</keyword>
<dbReference type="RefSeq" id="WP_311659188.1">
    <property type="nucleotide sequence ID" value="NZ_JAVRHY010000009.1"/>
</dbReference>
<dbReference type="SUPFAM" id="SSF51395">
    <property type="entry name" value="FMN-linked oxidoreductases"/>
    <property type="match status" value="1"/>
</dbReference>
<dbReference type="Pfam" id="PF00724">
    <property type="entry name" value="Oxidored_FMN"/>
    <property type="match status" value="1"/>
</dbReference>
<reference evidence="4 5" key="1">
    <citation type="submission" date="2023-09" db="EMBL/GenBank/DDBJ databases">
        <authorList>
            <person name="Rey-Velasco X."/>
        </authorList>
    </citation>
    <scope>NUCLEOTIDE SEQUENCE [LARGE SCALE GENOMIC DNA]</scope>
    <source>
        <strain evidence="4 5">P385</strain>
    </source>
</reference>
<gene>
    <name evidence="4" type="ORF">RM531_10590</name>
</gene>
<comment type="caution">
    <text evidence="4">The sequence shown here is derived from an EMBL/GenBank/DDBJ whole genome shotgun (WGS) entry which is preliminary data.</text>
</comment>
<feature type="domain" description="NADH:flavin oxidoreductase/NADH oxidase N-terminal" evidence="3">
    <location>
        <begin position="7"/>
        <end position="348"/>
    </location>
</feature>
<dbReference type="InterPro" id="IPR001155">
    <property type="entry name" value="OxRdtase_FMN_N"/>
</dbReference>
<evidence type="ECO:0000313" key="4">
    <source>
        <dbReference type="EMBL" id="MDT0618922.1"/>
    </source>
</evidence>
<dbReference type="Gene3D" id="3.20.20.70">
    <property type="entry name" value="Aldolase class I"/>
    <property type="match status" value="1"/>
</dbReference>
<dbReference type="InterPro" id="IPR013785">
    <property type="entry name" value="Aldolase_TIM"/>
</dbReference>
<proteinExistence type="predicted"/>
<keyword evidence="2" id="KW-0560">Oxidoreductase</keyword>